<keyword evidence="3" id="KW-0238">DNA-binding</keyword>
<organism evidence="3">
    <name type="scientific">uncultured Caudovirales phage</name>
    <dbReference type="NCBI Taxonomy" id="2100421"/>
    <lineage>
        <taxon>Viruses</taxon>
        <taxon>Duplodnaviria</taxon>
        <taxon>Heunggongvirae</taxon>
        <taxon>Uroviricota</taxon>
        <taxon>Caudoviricetes</taxon>
        <taxon>Peduoviridae</taxon>
        <taxon>Maltschvirus</taxon>
        <taxon>Maltschvirus maltsch</taxon>
    </lineage>
</organism>
<gene>
    <name evidence="3" type="ORF">UFOVP29_69</name>
</gene>
<name>A0A6J5KR97_9CAUD</name>
<comment type="similarity">
    <text evidence="1">Belongs to the Dps family.</text>
</comment>
<feature type="domain" description="Ferritin/DPS" evidence="2">
    <location>
        <begin position="7"/>
        <end position="142"/>
    </location>
</feature>
<dbReference type="InterPro" id="IPR009078">
    <property type="entry name" value="Ferritin-like_SF"/>
</dbReference>
<dbReference type="InterPro" id="IPR002177">
    <property type="entry name" value="DPS_DNA-bd"/>
</dbReference>
<evidence type="ECO:0000256" key="1">
    <source>
        <dbReference type="ARBA" id="ARBA00009497"/>
    </source>
</evidence>
<evidence type="ECO:0000313" key="3">
    <source>
        <dbReference type="EMBL" id="CAB4122779.1"/>
    </source>
</evidence>
<reference evidence="3" key="1">
    <citation type="submission" date="2020-04" db="EMBL/GenBank/DDBJ databases">
        <authorList>
            <person name="Chiriac C."/>
            <person name="Salcher M."/>
            <person name="Ghai R."/>
            <person name="Kavagutti S V."/>
        </authorList>
    </citation>
    <scope>NUCLEOTIDE SEQUENCE</scope>
</reference>
<dbReference type="GO" id="GO:0008199">
    <property type="term" value="F:ferric iron binding"/>
    <property type="evidence" value="ECO:0007669"/>
    <property type="project" value="InterPro"/>
</dbReference>
<sequence>MKDLIVALKILFASNFVLYLKTHGAHVNVTGMFFPQLHELFGSQYEDLQDQIDTIAEKIRQLDEFAPMSMTEIAQQSAIEDFAGTADSRGYLSMLEADQEKMLVILHRAFELADRVDQDGIANYLQDRMDRHGKNRWQLRATQQR</sequence>
<dbReference type="CDD" id="cd01043">
    <property type="entry name" value="DPS"/>
    <property type="match status" value="1"/>
</dbReference>
<dbReference type="EMBL" id="LR796167">
    <property type="protein sequence ID" value="CAB4122779.1"/>
    <property type="molecule type" value="Genomic_DNA"/>
</dbReference>
<dbReference type="PANTHER" id="PTHR42932">
    <property type="entry name" value="GENERAL STRESS PROTEIN 20U"/>
    <property type="match status" value="1"/>
</dbReference>
<accession>A0A6J5KR97</accession>
<dbReference type="InterPro" id="IPR012347">
    <property type="entry name" value="Ferritin-like"/>
</dbReference>
<evidence type="ECO:0000259" key="2">
    <source>
        <dbReference type="Pfam" id="PF00210"/>
    </source>
</evidence>
<dbReference type="GO" id="GO:0003677">
    <property type="term" value="F:DNA binding"/>
    <property type="evidence" value="ECO:0007669"/>
    <property type="project" value="UniProtKB-KW"/>
</dbReference>
<dbReference type="PIRSF" id="PIRSF005900">
    <property type="entry name" value="Dps"/>
    <property type="match status" value="1"/>
</dbReference>
<protein>
    <submittedName>
        <fullName evidence="3">Dps DNA-binding ferritin-like protein (Oxidative damage protectant)</fullName>
    </submittedName>
</protein>
<dbReference type="PANTHER" id="PTHR42932:SF3">
    <property type="entry name" value="DNA PROTECTION DURING STARVATION PROTEIN"/>
    <property type="match status" value="1"/>
</dbReference>
<dbReference type="SUPFAM" id="SSF47240">
    <property type="entry name" value="Ferritin-like"/>
    <property type="match status" value="1"/>
</dbReference>
<dbReference type="InterPro" id="IPR008331">
    <property type="entry name" value="Ferritin_DPS_dom"/>
</dbReference>
<proteinExistence type="inferred from homology"/>
<dbReference type="Pfam" id="PF00210">
    <property type="entry name" value="Ferritin"/>
    <property type="match status" value="1"/>
</dbReference>
<dbReference type="Gene3D" id="1.20.1260.10">
    <property type="match status" value="1"/>
</dbReference>